<reference evidence="1" key="1">
    <citation type="submission" date="2023-10" db="EMBL/GenBank/DDBJ databases">
        <authorList>
            <person name="Rodriguez Cubillos JULIANA M."/>
            <person name="De Vega J."/>
        </authorList>
    </citation>
    <scope>NUCLEOTIDE SEQUENCE</scope>
</reference>
<keyword evidence="2" id="KW-1185">Reference proteome</keyword>
<organism evidence="1 2">
    <name type="scientific">Trifolium pratense</name>
    <name type="common">Red clover</name>
    <dbReference type="NCBI Taxonomy" id="57577"/>
    <lineage>
        <taxon>Eukaryota</taxon>
        <taxon>Viridiplantae</taxon>
        <taxon>Streptophyta</taxon>
        <taxon>Embryophyta</taxon>
        <taxon>Tracheophyta</taxon>
        <taxon>Spermatophyta</taxon>
        <taxon>Magnoliopsida</taxon>
        <taxon>eudicotyledons</taxon>
        <taxon>Gunneridae</taxon>
        <taxon>Pentapetalae</taxon>
        <taxon>rosids</taxon>
        <taxon>fabids</taxon>
        <taxon>Fabales</taxon>
        <taxon>Fabaceae</taxon>
        <taxon>Papilionoideae</taxon>
        <taxon>50 kb inversion clade</taxon>
        <taxon>NPAAA clade</taxon>
        <taxon>Hologalegina</taxon>
        <taxon>IRL clade</taxon>
        <taxon>Trifolieae</taxon>
        <taxon>Trifolium</taxon>
    </lineage>
</organism>
<protein>
    <submittedName>
        <fullName evidence="1">Uncharacterized protein</fullName>
    </submittedName>
</protein>
<sequence>MGSKRCVHSCLVSHLKFIKFQGFQGLQDELFIKYAFRNGLVLETMIVSDISLDQKKCQIMKRLSNVRRACGTCQLKFARAVSPKVIHHLSGEGQLYTYMVLISETTTPGVNLRWYLDVAGMKRSKAYLINGVVIFIG</sequence>
<dbReference type="EMBL" id="CASHSV030000716">
    <property type="protein sequence ID" value="CAJ2675333.1"/>
    <property type="molecule type" value="Genomic_DNA"/>
</dbReference>
<proteinExistence type="predicted"/>
<dbReference type="Proteomes" id="UP001177021">
    <property type="component" value="Unassembled WGS sequence"/>
</dbReference>
<evidence type="ECO:0000313" key="1">
    <source>
        <dbReference type="EMBL" id="CAJ2675333.1"/>
    </source>
</evidence>
<name>A0ACB0M411_TRIPR</name>
<evidence type="ECO:0000313" key="2">
    <source>
        <dbReference type="Proteomes" id="UP001177021"/>
    </source>
</evidence>
<accession>A0ACB0M411</accession>
<comment type="caution">
    <text evidence="1">The sequence shown here is derived from an EMBL/GenBank/DDBJ whole genome shotgun (WGS) entry which is preliminary data.</text>
</comment>
<gene>
    <name evidence="1" type="ORF">MILVUS5_LOCUS38385</name>
</gene>